<dbReference type="Proteomes" id="UP000626148">
    <property type="component" value="Unassembled WGS sequence"/>
</dbReference>
<evidence type="ECO:0000256" key="4">
    <source>
        <dbReference type="ARBA" id="ARBA00022825"/>
    </source>
</evidence>
<reference evidence="6" key="1">
    <citation type="journal article" date="2014" name="Int. J. Syst. Evol. Microbiol.">
        <title>Complete genome sequence of Corynebacterium casei LMG S-19264T (=DSM 44701T), isolated from a smear-ripened cheese.</title>
        <authorList>
            <consortium name="US DOE Joint Genome Institute (JGI-PGF)"/>
            <person name="Walter F."/>
            <person name="Albersmeier A."/>
            <person name="Kalinowski J."/>
            <person name="Ruckert C."/>
        </authorList>
    </citation>
    <scope>NUCLEOTIDE SEQUENCE</scope>
    <source>
        <strain evidence="6">KCTC 22169</strain>
    </source>
</reference>
<comment type="caution">
    <text evidence="6">The sequence shown here is derived from an EMBL/GenBank/DDBJ whole genome shotgun (WGS) entry which is preliminary data.</text>
</comment>
<evidence type="ECO:0000256" key="3">
    <source>
        <dbReference type="ARBA" id="ARBA00022801"/>
    </source>
</evidence>
<evidence type="ECO:0000256" key="2">
    <source>
        <dbReference type="ARBA" id="ARBA00022670"/>
    </source>
</evidence>
<protein>
    <recommendedName>
        <fullName evidence="8">Cyanophycinase</fullName>
    </recommendedName>
</protein>
<comment type="similarity">
    <text evidence="1">Belongs to the peptidase S51 family.</text>
</comment>
<dbReference type="EMBL" id="BMXR01000003">
    <property type="protein sequence ID" value="GGX47963.1"/>
    <property type="molecule type" value="Genomic_DNA"/>
</dbReference>
<dbReference type="CDD" id="cd03145">
    <property type="entry name" value="GAT1_cyanophycinase"/>
    <property type="match status" value="1"/>
</dbReference>
<keyword evidence="4" id="KW-0720">Serine protease</keyword>
<keyword evidence="3" id="KW-0378">Hydrolase</keyword>
<dbReference type="InterPro" id="IPR029062">
    <property type="entry name" value="Class_I_gatase-like"/>
</dbReference>
<dbReference type="Gene3D" id="3.40.50.880">
    <property type="match status" value="1"/>
</dbReference>
<feature type="signal peptide" evidence="5">
    <location>
        <begin position="1"/>
        <end position="24"/>
    </location>
</feature>
<organism evidence="6 7">
    <name type="scientific">Saccharospirillum salsuginis</name>
    <dbReference type="NCBI Taxonomy" id="418750"/>
    <lineage>
        <taxon>Bacteria</taxon>
        <taxon>Pseudomonadati</taxon>
        <taxon>Pseudomonadota</taxon>
        <taxon>Gammaproteobacteria</taxon>
        <taxon>Oceanospirillales</taxon>
        <taxon>Saccharospirillaceae</taxon>
        <taxon>Saccharospirillum</taxon>
    </lineage>
</organism>
<dbReference type="GO" id="GO:0008236">
    <property type="term" value="F:serine-type peptidase activity"/>
    <property type="evidence" value="ECO:0007669"/>
    <property type="project" value="UniProtKB-KW"/>
</dbReference>
<evidence type="ECO:0000256" key="5">
    <source>
        <dbReference type="SAM" id="SignalP"/>
    </source>
</evidence>
<reference evidence="6" key="2">
    <citation type="submission" date="2020-09" db="EMBL/GenBank/DDBJ databases">
        <authorList>
            <person name="Sun Q."/>
            <person name="Kim S."/>
        </authorList>
    </citation>
    <scope>NUCLEOTIDE SEQUENCE</scope>
    <source>
        <strain evidence="6">KCTC 22169</strain>
    </source>
</reference>
<accession>A0A918K3Q0</accession>
<dbReference type="SUPFAM" id="SSF52317">
    <property type="entry name" value="Class I glutamine amidotransferase-like"/>
    <property type="match status" value="1"/>
</dbReference>
<dbReference type="AlphaFoldDB" id="A0A918K3Q0"/>
<dbReference type="PANTHER" id="PTHR36175">
    <property type="entry name" value="CYANOPHYCINASE"/>
    <property type="match status" value="1"/>
</dbReference>
<keyword evidence="5" id="KW-0732">Signal</keyword>
<feature type="chain" id="PRO_5037449537" description="Cyanophycinase" evidence="5">
    <location>
        <begin position="25"/>
        <end position="414"/>
    </location>
</feature>
<dbReference type="InterPro" id="IPR005320">
    <property type="entry name" value="Peptidase_S51"/>
</dbReference>
<dbReference type="Pfam" id="PF03575">
    <property type="entry name" value="Peptidase_S51"/>
    <property type="match status" value="1"/>
</dbReference>
<gene>
    <name evidence="6" type="ORF">GCM10007392_13550</name>
</gene>
<evidence type="ECO:0000313" key="7">
    <source>
        <dbReference type="Proteomes" id="UP000626148"/>
    </source>
</evidence>
<evidence type="ECO:0000256" key="1">
    <source>
        <dbReference type="ARBA" id="ARBA00006534"/>
    </source>
</evidence>
<name>A0A918K3Q0_9GAMM</name>
<evidence type="ECO:0008006" key="8">
    <source>
        <dbReference type="Google" id="ProtNLM"/>
    </source>
</evidence>
<keyword evidence="2" id="KW-0645">Protease</keyword>
<dbReference type="RefSeq" id="WP_189607756.1">
    <property type="nucleotide sequence ID" value="NZ_BMXR01000003.1"/>
</dbReference>
<dbReference type="GO" id="GO:0006508">
    <property type="term" value="P:proteolysis"/>
    <property type="evidence" value="ECO:0007669"/>
    <property type="project" value="UniProtKB-KW"/>
</dbReference>
<sequence length="414" mass="44367">MAQHPVKATLIGLVMAGTTLSAQAGDPTLMLIGGSLNENADIVGRLVNLAGGNNGRIGVITAGSYPYQSDCDQYGTSTDGGCNDPTVSNSKMNGQYYVDLFQSWGIDAEWIPIDTDWAANANDPAVLDQMQGMTGFFFGGGDQRRYLESMMSGTQDSDALAYIRQEFTAGDAVVAGTSAGAAVMSDVMITGGTSYNALQYGAYLEGQQVDPDDLAYTQPGFNFFPYGLVDTHFSARGRAGRIIELALATNVPVAYGMDEETALLIEGVGSTGIDMEVLGLNGVHRFDTTDARWGGGSRYELYDVQWSHATRDETLNSANGALTSTRGGTYESGSASGSRDVFSVRTPRELANMGIDLALSSDTSVTGRTDQNRPRYEVRLYKDSDFQSFGSGFPGFESLRLDIFNSRINPEYLP</sequence>
<evidence type="ECO:0000313" key="6">
    <source>
        <dbReference type="EMBL" id="GGX47963.1"/>
    </source>
</evidence>
<keyword evidence="7" id="KW-1185">Reference proteome</keyword>
<proteinExistence type="inferred from homology"/>
<dbReference type="PANTHER" id="PTHR36175:SF1">
    <property type="entry name" value="CYANOPHYCINASE"/>
    <property type="match status" value="1"/>
</dbReference>